<gene>
    <name evidence="1" type="ORF">P7M15_02865</name>
</gene>
<evidence type="ECO:0000313" key="2">
    <source>
        <dbReference type="Proteomes" id="UP001214976"/>
    </source>
</evidence>
<comment type="caution">
    <text evidence="1">The sequence shown here is derived from an EMBL/GenBank/DDBJ whole genome shotgun (WGS) entry which is preliminary data.</text>
</comment>
<sequence length="48" mass="5386">MNFKTLKHQGSRQHCGCIETRDIGAYDSCPSGCKYCYANQSPAKAREM</sequence>
<proteinExistence type="predicted"/>
<dbReference type="InterPro" id="IPR014998">
    <property type="entry name" value="DUF1848"/>
</dbReference>
<dbReference type="Pfam" id="PF08902">
    <property type="entry name" value="DUF1848"/>
    <property type="match status" value="1"/>
</dbReference>
<protein>
    <submittedName>
        <fullName evidence="1">DUF1848 family protein</fullName>
    </submittedName>
</protein>
<dbReference type="EMBL" id="JARQTW010000007">
    <property type="protein sequence ID" value="MDG2949471.1"/>
    <property type="molecule type" value="Genomic_DNA"/>
</dbReference>
<accession>A0AAW6Q7Q9</accession>
<evidence type="ECO:0000313" key="1">
    <source>
        <dbReference type="EMBL" id="MDG2949471.1"/>
    </source>
</evidence>
<dbReference type="AlphaFoldDB" id="A0AAW6Q7Q9"/>
<reference evidence="1" key="1">
    <citation type="submission" date="2023-03" db="EMBL/GenBank/DDBJ databases">
        <title>Classification of Bisgaard taxon 6 and taxon 10 as Exercitatus varius gen. nov., spec. nov.</title>
        <authorList>
            <person name="Christensen H."/>
        </authorList>
    </citation>
    <scope>NUCLEOTIDE SEQUENCE</scope>
    <source>
        <strain evidence="1">86116</strain>
    </source>
</reference>
<dbReference type="Proteomes" id="UP001214976">
    <property type="component" value="Unassembled WGS sequence"/>
</dbReference>
<organism evidence="1 2">
    <name type="scientific">Exercitatus varius</name>
    <dbReference type="NCBI Taxonomy" id="67857"/>
    <lineage>
        <taxon>Bacteria</taxon>
        <taxon>Pseudomonadati</taxon>
        <taxon>Pseudomonadota</taxon>
        <taxon>Gammaproteobacteria</taxon>
        <taxon>Pasteurellales</taxon>
        <taxon>Pasteurellaceae</taxon>
        <taxon>Exercitatus</taxon>
    </lineage>
</organism>
<name>A0AAW6Q7Q9_9PAST</name>